<reference evidence="1" key="1">
    <citation type="submission" date="2022-07" db="EMBL/GenBank/DDBJ databases">
        <title>Genome Sequence of Physisporinus lineatus.</title>
        <authorList>
            <person name="Buettner E."/>
        </authorList>
    </citation>
    <scope>NUCLEOTIDE SEQUENCE</scope>
    <source>
        <strain evidence="1">VT162</strain>
    </source>
</reference>
<gene>
    <name evidence="1" type="ORF">NLI96_g3043</name>
</gene>
<sequence>MDQVASVKALMSLTQGDNGLMTSKDGIASTSLSNSKVPVLNFDVVDCIMVHSNRPTISRLMETCHQYHSIGVPRLLRNVHLLGFEIVDSFHDFMFATSATDRFRFLRNLTIWETQDSPFWEIETRNGTPQLKILRILSHSTHLEKVALWNVKSMLDKFPGAYGHPKPPSTFQEKESERSGFRGMLDRFGQLKVPLPNLSLTLDGEDTPVRLLVTISRFYHILCALSMGNPCLDAIDAGIQFRQVSKLIIGSIDLTTPSSCYSASTILGLFPNLKTLIFPNDSYDGNALDILQRDIEKEHHEHMVEAARDGVVDRILQVFEGCADDLYRGAYICRINKLYLHYLDDMATPWLGPLLIHIQPSVLSLDFRVCDSGPTTIGIITSILQEPSTCNTLQHLFLVCDAENSENGFIRSVLEGLPEMLRLTSITTFKITYSFASTEFEDIDFFTNVRVNWEEIVIQTILAVPSITSMDFVTRWEIFRKLYQIPENLVNRARQEFQDEAAVYSYVRSEVRNCNLVHEVRESEEA</sequence>
<protein>
    <submittedName>
        <fullName evidence="1">Uncharacterized protein</fullName>
    </submittedName>
</protein>
<name>A0AAD5YLC7_9APHY</name>
<comment type="caution">
    <text evidence="1">The sequence shown here is derived from an EMBL/GenBank/DDBJ whole genome shotgun (WGS) entry which is preliminary data.</text>
</comment>
<dbReference type="EMBL" id="JANAWD010000073">
    <property type="protein sequence ID" value="KAJ3488137.1"/>
    <property type="molecule type" value="Genomic_DNA"/>
</dbReference>
<proteinExistence type="predicted"/>
<evidence type="ECO:0000313" key="1">
    <source>
        <dbReference type="EMBL" id="KAJ3488137.1"/>
    </source>
</evidence>
<dbReference type="AlphaFoldDB" id="A0AAD5YLC7"/>
<organism evidence="1 2">
    <name type="scientific">Meripilus lineatus</name>
    <dbReference type="NCBI Taxonomy" id="2056292"/>
    <lineage>
        <taxon>Eukaryota</taxon>
        <taxon>Fungi</taxon>
        <taxon>Dikarya</taxon>
        <taxon>Basidiomycota</taxon>
        <taxon>Agaricomycotina</taxon>
        <taxon>Agaricomycetes</taxon>
        <taxon>Polyporales</taxon>
        <taxon>Meripilaceae</taxon>
        <taxon>Meripilus</taxon>
    </lineage>
</organism>
<keyword evidence="2" id="KW-1185">Reference proteome</keyword>
<dbReference type="Proteomes" id="UP001212997">
    <property type="component" value="Unassembled WGS sequence"/>
</dbReference>
<evidence type="ECO:0000313" key="2">
    <source>
        <dbReference type="Proteomes" id="UP001212997"/>
    </source>
</evidence>
<accession>A0AAD5YLC7</accession>